<dbReference type="RefSeq" id="WP_046902559.1">
    <property type="nucleotide sequence ID" value="NZ_CP011452.2"/>
</dbReference>
<accession>A0A0F7KR22</accession>
<dbReference type="STRING" id="1267766.WYH_00487"/>
<reference evidence="1" key="1">
    <citation type="submission" date="2015-05" db="EMBL/GenBank/DDBJ databases">
        <title>The complete genome of Altererythrobacter atlanticus strain 26DY36.</title>
        <authorList>
            <person name="Wu Y.-H."/>
            <person name="Cheng H."/>
            <person name="Wu X.-W."/>
        </authorList>
    </citation>
    <scope>NUCLEOTIDE SEQUENCE [LARGE SCALE GENOMIC DNA]</scope>
    <source>
        <strain evidence="1">26DY36</strain>
    </source>
</reference>
<dbReference type="PROSITE" id="PS51257">
    <property type="entry name" value="PROKAR_LIPOPROTEIN"/>
    <property type="match status" value="1"/>
</dbReference>
<dbReference type="AlphaFoldDB" id="A0A0F7KR22"/>
<dbReference type="KEGG" id="aay:WYH_00487"/>
<evidence type="ECO:0000313" key="2">
    <source>
        <dbReference type="Proteomes" id="UP000034392"/>
    </source>
</evidence>
<dbReference type="OrthoDB" id="9806326at2"/>
<sequence>MSIKRIAATSIAALSIAFTGACSTSEGGPAAITEVRPAGVAPGPALWSVSDEDTTIYLFGTVHALPKDVDWFDGKVERAFNASDELVTEIDLGDAAASSQALAAAGMLPPGQKLRELMTEENRRQYEEALVALGLPVEALDRLEPWFAAMTLTLLPLMKDGFQTETGVEFSLGNKAGEKKKRGALETIDDQIQLFDSMPMEDQLTFLDETVETVPKAGSTLNAMIAEWLEGDADDLADLLNAEMTDPALYARLLTNRNAHWADWIKKRLDQPGTIFIAVGAGHLAGKGSVQDQLRQRGLEVDRIWE</sequence>
<dbReference type="PATRIC" id="fig|1267766.3.peg.492"/>
<dbReference type="PANTHER" id="PTHR40590:SF1">
    <property type="entry name" value="CYTOPLASMIC PROTEIN"/>
    <property type="match status" value="1"/>
</dbReference>
<dbReference type="PANTHER" id="PTHR40590">
    <property type="entry name" value="CYTOPLASMIC PROTEIN-RELATED"/>
    <property type="match status" value="1"/>
</dbReference>
<dbReference type="InterPro" id="IPR047111">
    <property type="entry name" value="YbaP-like"/>
</dbReference>
<dbReference type="InterPro" id="IPR002816">
    <property type="entry name" value="TraB/PrgY/GumN_fam"/>
</dbReference>
<proteinExistence type="predicted"/>
<keyword evidence="2" id="KW-1185">Reference proteome</keyword>
<evidence type="ECO:0000313" key="1">
    <source>
        <dbReference type="EMBL" id="AKH41546.1"/>
    </source>
</evidence>
<dbReference type="EMBL" id="CP011452">
    <property type="protein sequence ID" value="AKH41546.1"/>
    <property type="molecule type" value="Genomic_DNA"/>
</dbReference>
<dbReference type="Pfam" id="PF01963">
    <property type="entry name" value="TraB_PrgY_gumN"/>
    <property type="match status" value="1"/>
</dbReference>
<dbReference type="Proteomes" id="UP000034392">
    <property type="component" value="Chromosome"/>
</dbReference>
<organism evidence="1 2">
    <name type="scientific">Croceibacterium atlanticum</name>
    <dbReference type="NCBI Taxonomy" id="1267766"/>
    <lineage>
        <taxon>Bacteria</taxon>
        <taxon>Pseudomonadati</taxon>
        <taxon>Pseudomonadota</taxon>
        <taxon>Alphaproteobacteria</taxon>
        <taxon>Sphingomonadales</taxon>
        <taxon>Erythrobacteraceae</taxon>
        <taxon>Croceibacterium</taxon>
    </lineage>
</organism>
<dbReference type="CDD" id="cd14789">
    <property type="entry name" value="Tiki"/>
    <property type="match status" value="1"/>
</dbReference>
<name>A0A0F7KR22_9SPHN</name>
<protein>
    <submittedName>
        <fullName evidence="1">TraB family protein</fullName>
    </submittedName>
</protein>
<gene>
    <name evidence="1" type="ORF">WYH_00487</name>
</gene>